<evidence type="ECO:0000259" key="1">
    <source>
        <dbReference type="PROSITE" id="PS51199"/>
    </source>
</evidence>
<keyword evidence="3" id="KW-1185">Reference proteome</keyword>
<protein>
    <submittedName>
        <fullName evidence="2">AAA family ATPase</fullName>
    </submittedName>
</protein>
<dbReference type="GO" id="GO:0006260">
    <property type="term" value="P:DNA replication"/>
    <property type="evidence" value="ECO:0007669"/>
    <property type="project" value="InterPro"/>
</dbReference>
<dbReference type="PANTHER" id="PTHR12873">
    <property type="entry name" value="T7-LIKE MITOCHONDRIAL DNA HELICASE"/>
    <property type="match status" value="1"/>
</dbReference>
<dbReference type="GO" id="GO:0043139">
    <property type="term" value="F:5'-3' DNA helicase activity"/>
    <property type="evidence" value="ECO:0007669"/>
    <property type="project" value="InterPro"/>
</dbReference>
<dbReference type="RefSeq" id="WP_121085328.1">
    <property type="nucleotide sequence ID" value="NZ_RBZU01000003.1"/>
</dbReference>
<dbReference type="SUPFAM" id="SSF52540">
    <property type="entry name" value="P-loop containing nucleoside triphosphate hydrolases"/>
    <property type="match status" value="1"/>
</dbReference>
<dbReference type="Gene3D" id="3.40.50.300">
    <property type="entry name" value="P-loop containing nucleotide triphosphate hydrolases"/>
    <property type="match status" value="1"/>
</dbReference>
<evidence type="ECO:0000313" key="2">
    <source>
        <dbReference type="EMBL" id="RKP56380.1"/>
    </source>
</evidence>
<accession>A0A494Y8Z3</accession>
<organism evidence="2 3">
    <name type="scientific">Pararobbsia silviterrae</name>
    <dbReference type="NCBI Taxonomy" id="1792498"/>
    <lineage>
        <taxon>Bacteria</taxon>
        <taxon>Pseudomonadati</taxon>
        <taxon>Pseudomonadota</taxon>
        <taxon>Betaproteobacteria</taxon>
        <taxon>Burkholderiales</taxon>
        <taxon>Burkholderiaceae</taxon>
        <taxon>Pararobbsia</taxon>
    </lineage>
</organism>
<name>A0A494Y8Z3_9BURK</name>
<reference evidence="2 3" key="1">
    <citation type="submission" date="2018-10" db="EMBL/GenBank/DDBJ databases">
        <title>Robbsia sp. DHC34, isolated from soil.</title>
        <authorList>
            <person name="Gao Z.-H."/>
            <person name="Qiu L.-H."/>
        </authorList>
    </citation>
    <scope>NUCLEOTIDE SEQUENCE [LARGE SCALE GENOMIC DNA]</scope>
    <source>
        <strain evidence="2 3">DHC34</strain>
    </source>
</reference>
<gene>
    <name evidence="2" type="ORF">D7S86_08250</name>
</gene>
<dbReference type="InterPro" id="IPR007694">
    <property type="entry name" value="DNA_helicase_DnaB-like_C"/>
</dbReference>
<dbReference type="Proteomes" id="UP000270342">
    <property type="component" value="Unassembled WGS sequence"/>
</dbReference>
<dbReference type="PROSITE" id="PS51199">
    <property type="entry name" value="SF4_HELICASE"/>
    <property type="match status" value="1"/>
</dbReference>
<dbReference type="OrthoDB" id="5959484at2"/>
<dbReference type="PANTHER" id="PTHR12873:SF0">
    <property type="entry name" value="TWINKLE MTDNA HELICASE"/>
    <property type="match status" value="1"/>
</dbReference>
<dbReference type="InterPro" id="IPR027032">
    <property type="entry name" value="Twinkle-like"/>
</dbReference>
<dbReference type="InterPro" id="IPR027417">
    <property type="entry name" value="P-loop_NTPase"/>
</dbReference>
<dbReference type="GO" id="GO:0005524">
    <property type="term" value="F:ATP binding"/>
    <property type="evidence" value="ECO:0007669"/>
    <property type="project" value="InterPro"/>
</dbReference>
<feature type="domain" description="SF4 helicase" evidence="1">
    <location>
        <begin position="41"/>
        <end position="302"/>
    </location>
</feature>
<evidence type="ECO:0000313" key="3">
    <source>
        <dbReference type="Proteomes" id="UP000270342"/>
    </source>
</evidence>
<proteinExistence type="predicted"/>
<sequence length="319" mass="36194">MRVIPDDIDWNAYASDEDDGRADVRRASDWADAVAQYFHGEDEQVVGTPTPWGKVENRIMFRPGEVTLWPGINGHGKSGAVGFVMLNAMVSGARACIASHEMAPEATMSRMCRQAAGSNLPTIELIERFHRWTDDRLWLYVHRGAVTPQRMIAVSRYCRKELGVDHMVIDSLMKCGIAPDDYNGQKTFVDGLCVLARDTGLHIHLVHHLRKGERETDVPDKFGVKGAGEITDLVDNVLIVFRNKRKETQLETEADQKKREELVLLPDSFLICAKQRHFTWEGKVSLWFDKDSQQLLEGPSAGRRYIDFASGAWKQEWNR</sequence>
<dbReference type="EMBL" id="RBZU01000003">
    <property type="protein sequence ID" value="RKP56380.1"/>
    <property type="molecule type" value="Genomic_DNA"/>
</dbReference>
<dbReference type="GO" id="GO:0003697">
    <property type="term" value="F:single-stranded DNA binding"/>
    <property type="evidence" value="ECO:0007669"/>
    <property type="project" value="InterPro"/>
</dbReference>
<dbReference type="AlphaFoldDB" id="A0A494Y8Z3"/>
<comment type="caution">
    <text evidence="2">The sequence shown here is derived from an EMBL/GenBank/DDBJ whole genome shotgun (WGS) entry which is preliminary data.</text>
</comment>